<dbReference type="Proteomes" id="UP001155280">
    <property type="component" value="Unassembled WGS sequence"/>
</dbReference>
<organism evidence="2 3">
    <name type="scientific">Christiangramia oceanisediminis</name>
    <dbReference type="NCBI Taxonomy" id="2920386"/>
    <lineage>
        <taxon>Bacteria</taxon>
        <taxon>Pseudomonadati</taxon>
        <taxon>Bacteroidota</taxon>
        <taxon>Flavobacteriia</taxon>
        <taxon>Flavobacteriales</taxon>
        <taxon>Flavobacteriaceae</taxon>
        <taxon>Christiangramia</taxon>
    </lineage>
</organism>
<evidence type="ECO:0000313" key="3">
    <source>
        <dbReference type="Proteomes" id="UP001155280"/>
    </source>
</evidence>
<dbReference type="RefSeq" id="WP_241551506.1">
    <property type="nucleotide sequence ID" value="NZ_JANCNS010000002.1"/>
</dbReference>
<feature type="chain" id="PRO_5040976465" description="Outer membrane protein beta-barrel domain-containing protein" evidence="1">
    <location>
        <begin position="21"/>
        <end position="162"/>
    </location>
</feature>
<feature type="signal peptide" evidence="1">
    <location>
        <begin position="1"/>
        <end position="20"/>
    </location>
</feature>
<keyword evidence="3" id="KW-1185">Reference proteome</keyword>
<sequence>MRKLVLLIAIIGLGLTTASAQKNLTAALYAGVPVADTEDYSFHGSADIAYRVNVIGLLDVGGLIGYSHYFDDDVRSDFGLFDNGDLQYLPIAASARLNLLAILFVGTDLGYAVGLGNDGGFYFRPQVGVDLGLLSIVGNYEGISPDGGASVGSVNAGIEVRF</sequence>
<dbReference type="AlphaFoldDB" id="A0A9X2KYU3"/>
<evidence type="ECO:0000256" key="1">
    <source>
        <dbReference type="SAM" id="SignalP"/>
    </source>
</evidence>
<comment type="caution">
    <text evidence="2">The sequence shown here is derived from an EMBL/GenBank/DDBJ whole genome shotgun (WGS) entry which is preliminary data.</text>
</comment>
<reference evidence="2" key="1">
    <citation type="submission" date="2022-07" db="EMBL/GenBank/DDBJ databases">
        <title>Gramela sediminis sp. nov., isolated from deep-sea sediment of the Indian Ocean.</title>
        <authorList>
            <person name="Shi H."/>
        </authorList>
    </citation>
    <scope>NUCLEOTIDE SEQUENCE</scope>
    <source>
        <strain evidence="2">GC03-9</strain>
    </source>
</reference>
<gene>
    <name evidence="2" type="ORF">MKO06_12580</name>
</gene>
<accession>A0A9X2KYU3</accession>
<keyword evidence="1" id="KW-0732">Signal</keyword>
<name>A0A9X2KYU3_9FLAO</name>
<evidence type="ECO:0008006" key="4">
    <source>
        <dbReference type="Google" id="ProtNLM"/>
    </source>
</evidence>
<protein>
    <recommendedName>
        <fullName evidence="4">Outer membrane protein beta-barrel domain-containing protein</fullName>
    </recommendedName>
</protein>
<dbReference type="EMBL" id="JANCNS010000002">
    <property type="protein sequence ID" value="MCP9200749.1"/>
    <property type="molecule type" value="Genomic_DNA"/>
</dbReference>
<evidence type="ECO:0000313" key="2">
    <source>
        <dbReference type="EMBL" id="MCP9200749.1"/>
    </source>
</evidence>
<proteinExistence type="predicted"/>